<name>A0A5J9URS0_9POAL</name>
<protein>
    <recommendedName>
        <fullName evidence="3">FBD domain-containing protein</fullName>
    </recommendedName>
</protein>
<evidence type="ECO:0008006" key="3">
    <source>
        <dbReference type="Google" id="ProtNLM"/>
    </source>
</evidence>
<accession>A0A5J9URS0</accession>
<proteinExistence type="predicted"/>
<dbReference type="OrthoDB" id="612216at2759"/>
<sequence length="254" mass="28619">LLDFSSCPVLEDLEMEDCNVWDSRRMTCPSSLKRLIMEGMELPTESRMRICAPGLVSLRLLGPRGRTPVLESMPELLAAHVVVDWDSEDTCDSCSQREGDEGAEQFADDDNISQDTKKCVLLGGLSEATDLILISEDSRKGLEMVSHIFKLKTLLLNDYWCYPADCRPLGCILEHAPVLEKLTVLFSCEVEDNYKVEMEGRLDRTERSVAISHHLKIIKVKCEVVDEGVYNLLKFMGALNIYVNVELMKNSKAI</sequence>
<evidence type="ECO:0000313" key="1">
    <source>
        <dbReference type="EMBL" id="TVU26453.1"/>
    </source>
</evidence>
<dbReference type="PANTHER" id="PTHR34223">
    <property type="entry name" value="OS11G0201299 PROTEIN"/>
    <property type="match status" value="1"/>
</dbReference>
<gene>
    <name evidence="1" type="ORF">EJB05_29000</name>
</gene>
<dbReference type="EMBL" id="RWGY01000013">
    <property type="protein sequence ID" value="TVU26453.1"/>
    <property type="molecule type" value="Genomic_DNA"/>
</dbReference>
<reference evidence="1 2" key="1">
    <citation type="journal article" date="2019" name="Sci. Rep.">
        <title>A high-quality genome of Eragrostis curvula grass provides insights into Poaceae evolution and supports new strategies to enhance forage quality.</title>
        <authorList>
            <person name="Carballo J."/>
            <person name="Santos B.A.C.M."/>
            <person name="Zappacosta D."/>
            <person name="Garbus I."/>
            <person name="Selva J.P."/>
            <person name="Gallo C.A."/>
            <person name="Diaz A."/>
            <person name="Albertini E."/>
            <person name="Caccamo M."/>
            <person name="Echenique V."/>
        </authorList>
    </citation>
    <scope>NUCLEOTIDE SEQUENCE [LARGE SCALE GENOMIC DNA]</scope>
    <source>
        <strain evidence="2">cv. Victoria</strain>
        <tissue evidence="1">Leaf</tissue>
    </source>
</reference>
<dbReference type="AlphaFoldDB" id="A0A5J9URS0"/>
<dbReference type="PANTHER" id="PTHR34223:SF22">
    <property type="entry name" value="OS11G0208300 PROTEIN"/>
    <property type="match status" value="1"/>
</dbReference>
<feature type="non-terminal residue" evidence="1">
    <location>
        <position position="1"/>
    </location>
</feature>
<comment type="caution">
    <text evidence="1">The sequence shown here is derived from an EMBL/GenBank/DDBJ whole genome shotgun (WGS) entry which is preliminary data.</text>
</comment>
<organism evidence="1 2">
    <name type="scientific">Eragrostis curvula</name>
    <name type="common">weeping love grass</name>
    <dbReference type="NCBI Taxonomy" id="38414"/>
    <lineage>
        <taxon>Eukaryota</taxon>
        <taxon>Viridiplantae</taxon>
        <taxon>Streptophyta</taxon>
        <taxon>Embryophyta</taxon>
        <taxon>Tracheophyta</taxon>
        <taxon>Spermatophyta</taxon>
        <taxon>Magnoliopsida</taxon>
        <taxon>Liliopsida</taxon>
        <taxon>Poales</taxon>
        <taxon>Poaceae</taxon>
        <taxon>PACMAD clade</taxon>
        <taxon>Chloridoideae</taxon>
        <taxon>Eragrostideae</taxon>
        <taxon>Eragrostidinae</taxon>
        <taxon>Eragrostis</taxon>
    </lineage>
</organism>
<keyword evidence="2" id="KW-1185">Reference proteome</keyword>
<dbReference type="Proteomes" id="UP000324897">
    <property type="component" value="Chromosome 2"/>
</dbReference>
<dbReference type="InterPro" id="IPR053197">
    <property type="entry name" value="F-box_SCFL_complex_component"/>
</dbReference>
<evidence type="ECO:0000313" key="2">
    <source>
        <dbReference type="Proteomes" id="UP000324897"/>
    </source>
</evidence>